<evidence type="ECO:0000256" key="19">
    <source>
        <dbReference type="HAMAP-Rule" id="MF_00110"/>
    </source>
</evidence>
<feature type="binding site" evidence="19">
    <location>
        <begin position="114"/>
        <end position="118"/>
    </location>
    <ligand>
        <name>NAD(+)</name>
        <dbReference type="ChEBI" id="CHEBI:57540"/>
    </ligand>
</feature>
<comment type="function">
    <text evidence="4 19">Catalyzes the conversion of 3-deoxy-D-arabino-heptulosonate 7-phosphate (DAHP) to dehydroquinate (DHQ).</text>
</comment>
<evidence type="ECO:0000256" key="4">
    <source>
        <dbReference type="ARBA" id="ARBA00003485"/>
    </source>
</evidence>
<name>E8R1I4_ISOPI</name>
<evidence type="ECO:0000256" key="15">
    <source>
        <dbReference type="ARBA" id="ARBA00023027"/>
    </source>
</evidence>
<evidence type="ECO:0000313" key="23">
    <source>
        <dbReference type="Proteomes" id="UP000008631"/>
    </source>
</evidence>
<dbReference type="SUPFAM" id="SSF56796">
    <property type="entry name" value="Dehydroquinate synthase-like"/>
    <property type="match status" value="1"/>
</dbReference>
<evidence type="ECO:0000256" key="11">
    <source>
        <dbReference type="ARBA" id="ARBA00022605"/>
    </source>
</evidence>
<dbReference type="PANTHER" id="PTHR43622:SF7">
    <property type="entry name" value="3-DEHYDROQUINATE SYNTHASE, CHLOROPLASTIC"/>
    <property type="match status" value="1"/>
</dbReference>
<dbReference type="Pfam" id="PF01761">
    <property type="entry name" value="DHQ_synthase"/>
    <property type="match status" value="1"/>
</dbReference>
<feature type="binding site" evidence="19">
    <location>
        <position position="160"/>
    </location>
    <ligand>
        <name>NAD(+)</name>
        <dbReference type="ChEBI" id="CHEBI:57540"/>
    </ligand>
</feature>
<dbReference type="KEGG" id="ipa:Isop_1819"/>
<evidence type="ECO:0000259" key="21">
    <source>
        <dbReference type="Pfam" id="PF24621"/>
    </source>
</evidence>
<dbReference type="eggNOG" id="COG0337">
    <property type="taxonomic scope" value="Bacteria"/>
</dbReference>
<dbReference type="GO" id="GO:0009073">
    <property type="term" value="P:aromatic amino acid family biosynthetic process"/>
    <property type="evidence" value="ECO:0007669"/>
    <property type="project" value="UniProtKB-KW"/>
</dbReference>
<evidence type="ECO:0000256" key="16">
    <source>
        <dbReference type="ARBA" id="ARBA00023141"/>
    </source>
</evidence>
<dbReference type="Pfam" id="PF24621">
    <property type="entry name" value="DHQS_C"/>
    <property type="match status" value="1"/>
</dbReference>
<feature type="domain" description="3-dehydroquinate synthase C-terminal" evidence="21">
    <location>
        <begin position="190"/>
        <end position="335"/>
    </location>
</feature>
<feature type="binding site" evidence="19">
    <location>
        <position position="275"/>
    </location>
    <ligand>
        <name>Zn(2+)</name>
        <dbReference type="ChEBI" id="CHEBI:29105"/>
    </ligand>
</feature>
<protein>
    <recommendedName>
        <fullName evidence="9 19">3-dehydroquinate synthase</fullName>
        <shortName evidence="19">DHQS</shortName>
        <ecNumber evidence="8 19">4.2.3.4</ecNumber>
    </recommendedName>
</protein>
<keyword evidence="13 19" id="KW-0547">Nucleotide-binding</keyword>
<keyword evidence="17 19" id="KW-0456">Lyase</keyword>
<comment type="cofactor">
    <cofactor evidence="19">
        <name>Co(2+)</name>
        <dbReference type="ChEBI" id="CHEBI:48828"/>
    </cofactor>
    <cofactor evidence="19">
        <name>Zn(2+)</name>
        <dbReference type="ChEBI" id="CHEBI:29105"/>
    </cofactor>
    <text evidence="19">Binds 1 divalent metal cation per subunit. Can use either Co(2+) or Zn(2+).</text>
</comment>
<evidence type="ECO:0000256" key="10">
    <source>
        <dbReference type="ARBA" id="ARBA00022490"/>
    </source>
</evidence>
<dbReference type="GO" id="GO:0005737">
    <property type="term" value="C:cytoplasm"/>
    <property type="evidence" value="ECO:0007669"/>
    <property type="project" value="UniProtKB-SubCell"/>
</dbReference>
<dbReference type="UniPathway" id="UPA00053">
    <property type="reaction ID" value="UER00085"/>
</dbReference>
<dbReference type="PANTHER" id="PTHR43622">
    <property type="entry name" value="3-DEHYDROQUINATE SYNTHASE"/>
    <property type="match status" value="1"/>
</dbReference>
<comment type="similarity">
    <text evidence="7 19">Belongs to the sugar phosphate cyclases superfamily. Dehydroquinate synthase family.</text>
</comment>
<sequence length="372" mass="40219">MNNLVTVDLGDRSYEIRLTAQTRFEEFLAAFRTDLRRTWAGRSCRKVMVVTDRMVEPLARVFADALASADFETRLIAVEPGEGSKSREGLNCLHDALIDFRADRHTTVLAVGGGVVGDLAGFAAATYARGLPLFMIPTSLLAQVDSAVGGKVAINHPKAKNILGAFHQPIGVWIDLSHLRSLPPRQLRCGLAEVVKHGVILDPDLFEFVERHVADLLALDPHALTRVVADSCRLKAGVVTRDEREETGLRAILNFGHTVGHAVEAVAGYGGDLPHGEAVAIGMVAEAELARRLGWVGPDLPARVAALCVALGLPIRAPGLSLDLVRTAMTLDKKNQAGRVRFVLPRRLGLVEVTDEVSDDLLNSVLEEVVRP</sequence>
<dbReference type="OrthoDB" id="9806583at2"/>
<evidence type="ECO:0000256" key="14">
    <source>
        <dbReference type="ARBA" id="ARBA00022833"/>
    </source>
</evidence>
<dbReference type="FunCoup" id="E8R1I4">
    <property type="interactions" value="479"/>
</dbReference>
<comment type="caution">
    <text evidence="19">Lacks conserved residue(s) required for the propagation of feature annotation.</text>
</comment>
<feature type="domain" description="3-dehydroquinate synthase N-terminal" evidence="20">
    <location>
        <begin position="76"/>
        <end position="188"/>
    </location>
</feature>
<comment type="catalytic activity">
    <reaction evidence="1 19">
        <text>7-phospho-2-dehydro-3-deoxy-D-arabino-heptonate = 3-dehydroquinate + phosphate</text>
        <dbReference type="Rhea" id="RHEA:21968"/>
        <dbReference type="ChEBI" id="CHEBI:32364"/>
        <dbReference type="ChEBI" id="CHEBI:43474"/>
        <dbReference type="ChEBI" id="CHEBI:58394"/>
        <dbReference type="EC" id="4.2.3.4"/>
    </reaction>
</comment>
<accession>E8R1I4</accession>
<keyword evidence="15 19" id="KW-0520">NAD</keyword>
<evidence type="ECO:0000259" key="20">
    <source>
        <dbReference type="Pfam" id="PF01761"/>
    </source>
</evidence>
<dbReference type="HOGENOM" id="CLU_001201_0_2_0"/>
<organism evidence="22 23">
    <name type="scientific">Isosphaera pallida (strain ATCC 43644 / DSM 9630 / IS1B)</name>
    <dbReference type="NCBI Taxonomy" id="575540"/>
    <lineage>
        <taxon>Bacteria</taxon>
        <taxon>Pseudomonadati</taxon>
        <taxon>Planctomycetota</taxon>
        <taxon>Planctomycetia</taxon>
        <taxon>Isosphaerales</taxon>
        <taxon>Isosphaeraceae</taxon>
        <taxon>Isosphaera</taxon>
    </lineage>
</organism>
<dbReference type="STRING" id="575540.Isop_1819"/>
<dbReference type="EC" id="4.2.3.4" evidence="8 19"/>
<dbReference type="AlphaFoldDB" id="E8R1I4"/>
<dbReference type="CDD" id="cd08195">
    <property type="entry name" value="DHQS"/>
    <property type="match status" value="1"/>
</dbReference>
<dbReference type="InterPro" id="IPR030960">
    <property type="entry name" value="DHQS/DOIS_N"/>
</dbReference>
<comment type="cofactor">
    <cofactor evidence="3">
        <name>Zn(2+)</name>
        <dbReference type="ChEBI" id="CHEBI:29105"/>
    </cofactor>
</comment>
<evidence type="ECO:0000256" key="3">
    <source>
        <dbReference type="ARBA" id="ARBA00001947"/>
    </source>
</evidence>
<feature type="binding site" evidence="19">
    <location>
        <begin position="138"/>
        <end position="139"/>
    </location>
    <ligand>
        <name>NAD(+)</name>
        <dbReference type="ChEBI" id="CHEBI:57540"/>
    </ligand>
</feature>
<dbReference type="InParanoid" id="E8R1I4"/>
<dbReference type="GO" id="GO:0008652">
    <property type="term" value="P:amino acid biosynthetic process"/>
    <property type="evidence" value="ECO:0007669"/>
    <property type="project" value="UniProtKB-KW"/>
</dbReference>
<comment type="cofactor">
    <cofactor evidence="2 19">
        <name>NAD(+)</name>
        <dbReference type="ChEBI" id="CHEBI:57540"/>
    </cofactor>
</comment>
<feature type="binding site" evidence="19">
    <location>
        <position position="257"/>
    </location>
    <ligand>
        <name>Zn(2+)</name>
        <dbReference type="ChEBI" id="CHEBI:29105"/>
    </ligand>
</feature>
<evidence type="ECO:0000313" key="22">
    <source>
        <dbReference type="EMBL" id="ADV62401.1"/>
    </source>
</evidence>
<evidence type="ECO:0000256" key="13">
    <source>
        <dbReference type="ARBA" id="ARBA00022741"/>
    </source>
</evidence>
<dbReference type="GO" id="GO:0009423">
    <property type="term" value="P:chorismate biosynthetic process"/>
    <property type="evidence" value="ECO:0007669"/>
    <property type="project" value="UniProtKB-UniRule"/>
</dbReference>
<dbReference type="InterPro" id="IPR030963">
    <property type="entry name" value="DHQ_synth_fam"/>
</dbReference>
<feature type="binding site" evidence="19">
    <location>
        <position position="151"/>
    </location>
    <ligand>
        <name>NAD(+)</name>
        <dbReference type="ChEBI" id="CHEBI:57540"/>
    </ligand>
</feature>
<dbReference type="FunFam" id="3.40.50.1970:FF:000007">
    <property type="entry name" value="Pentafunctional AROM polypeptide"/>
    <property type="match status" value="1"/>
</dbReference>
<keyword evidence="18 19" id="KW-0170">Cobalt</keyword>
<evidence type="ECO:0000256" key="7">
    <source>
        <dbReference type="ARBA" id="ARBA00005412"/>
    </source>
</evidence>
<dbReference type="Gene3D" id="1.20.1090.10">
    <property type="entry name" value="Dehydroquinate synthase-like - alpha domain"/>
    <property type="match status" value="1"/>
</dbReference>
<dbReference type="InterPro" id="IPR016037">
    <property type="entry name" value="DHQ_synth_AroB"/>
</dbReference>
<evidence type="ECO:0000256" key="5">
    <source>
        <dbReference type="ARBA" id="ARBA00004496"/>
    </source>
</evidence>
<evidence type="ECO:0000256" key="8">
    <source>
        <dbReference type="ARBA" id="ARBA00013031"/>
    </source>
</evidence>
<dbReference type="EMBL" id="CP002353">
    <property type="protein sequence ID" value="ADV62401.1"/>
    <property type="molecule type" value="Genomic_DNA"/>
</dbReference>
<keyword evidence="23" id="KW-1185">Reference proteome</keyword>
<comment type="pathway">
    <text evidence="6 19">Metabolic intermediate biosynthesis; chorismate biosynthesis; chorismate from D-erythrose 4-phosphate and phosphoenolpyruvate: step 2/7.</text>
</comment>
<keyword evidence="11 19" id="KW-0028">Amino-acid biosynthesis</keyword>
<dbReference type="NCBIfam" id="TIGR01357">
    <property type="entry name" value="aroB"/>
    <property type="match status" value="1"/>
</dbReference>
<gene>
    <name evidence="19" type="primary">aroB</name>
    <name evidence="22" type="ordered locus">Isop_1819</name>
</gene>
<evidence type="ECO:0000256" key="17">
    <source>
        <dbReference type="ARBA" id="ARBA00023239"/>
    </source>
</evidence>
<dbReference type="GO" id="GO:0046872">
    <property type="term" value="F:metal ion binding"/>
    <property type="evidence" value="ECO:0007669"/>
    <property type="project" value="UniProtKB-KW"/>
</dbReference>
<dbReference type="HAMAP" id="MF_00110">
    <property type="entry name" value="DHQ_synthase"/>
    <property type="match status" value="1"/>
</dbReference>
<evidence type="ECO:0000256" key="12">
    <source>
        <dbReference type="ARBA" id="ARBA00022723"/>
    </source>
</evidence>
<dbReference type="InterPro" id="IPR050071">
    <property type="entry name" value="Dehydroquinate_synthase"/>
</dbReference>
<dbReference type="Gene3D" id="3.40.50.1970">
    <property type="match status" value="1"/>
</dbReference>
<proteinExistence type="inferred from homology"/>
<dbReference type="RefSeq" id="WP_013564689.1">
    <property type="nucleotide sequence ID" value="NC_014962.1"/>
</dbReference>
<dbReference type="PIRSF" id="PIRSF001455">
    <property type="entry name" value="DHQ_synth"/>
    <property type="match status" value="1"/>
</dbReference>
<feature type="binding site" evidence="19">
    <location>
        <position position="193"/>
    </location>
    <ligand>
        <name>Zn(2+)</name>
        <dbReference type="ChEBI" id="CHEBI:29105"/>
    </ligand>
</feature>
<evidence type="ECO:0000256" key="6">
    <source>
        <dbReference type="ARBA" id="ARBA00004661"/>
    </source>
</evidence>
<reference evidence="22 23" key="1">
    <citation type="journal article" date="2011" name="Stand. Genomic Sci.">
        <title>Complete genome sequence of Isosphaera pallida type strain (IS1B).</title>
        <authorList>
            <consortium name="US DOE Joint Genome Institute (JGI-PGF)"/>
            <person name="Goker M."/>
            <person name="Cleland D."/>
            <person name="Saunders E."/>
            <person name="Lapidus A."/>
            <person name="Nolan M."/>
            <person name="Lucas S."/>
            <person name="Hammon N."/>
            <person name="Deshpande S."/>
            <person name="Cheng J.F."/>
            <person name="Tapia R."/>
            <person name="Han C."/>
            <person name="Goodwin L."/>
            <person name="Pitluck S."/>
            <person name="Liolios K."/>
            <person name="Pagani I."/>
            <person name="Ivanova N."/>
            <person name="Mavromatis K."/>
            <person name="Pati A."/>
            <person name="Chen A."/>
            <person name="Palaniappan K."/>
            <person name="Land M."/>
            <person name="Hauser L."/>
            <person name="Chang Y.J."/>
            <person name="Jeffries C.D."/>
            <person name="Detter J.C."/>
            <person name="Beck B."/>
            <person name="Woyke T."/>
            <person name="Bristow J."/>
            <person name="Eisen J.A."/>
            <person name="Markowitz V."/>
            <person name="Hugenholtz P."/>
            <person name="Kyrpides N.C."/>
            <person name="Klenk H.P."/>
        </authorList>
    </citation>
    <scope>NUCLEOTIDE SEQUENCE [LARGE SCALE GENOMIC DNA]</scope>
    <source>
        <strain evidence="23">ATCC 43644 / DSM 9630 / IS1B</strain>
    </source>
</reference>
<dbReference type="GO" id="GO:0000166">
    <property type="term" value="F:nucleotide binding"/>
    <property type="evidence" value="ECO:0007669"/>
    <property type="project" value="UniProtKB-KW"/>
</dbReference>
<comment type="subcellular location">
    <subcellularLocation>
        <location evidence="5 19">Cytoplasm</location>
    </subcellularLocation>
</comment>
<dbReference type="Proteomes" id="UP000008631">
    <property type="component" value="Chromosome"/>
</dbReference>
<keyword evidence="10 19" id="KW-0963">Cytoplasm</keyword>
<keyword evidence="12 19" id="KW-0479">Metal-binding</keyword>
<evidence type="ECO:0000256" key="1">
    <source>
        <dbReference type="ARBA" id="ARBA00001393"/>
    </source>
</evidence>
<dbReference type="GO" id="GO:0003856">
    <property type="term" value="F:3-dehydroquinate synthase activity"/>
    <property type="evidence" value="ECO:0007669"/>
    <property type="project" value="UniProtKB-UniRule"/>
</dbReference>
<evidence type="ECO:0000256" key="9">
    <source>
        <dbReference type="ARBA" id="ARBA00017684"/>
    </source>
</evidence>
<keyword evidence="16 19" id="KW-0057">Aromatic amino acid biosynthesis</keyword>
<dbReference type="InterPro" id="IPR056179">
    <property type="entry name" value="DHQS_C"/>
</dbReference>
<keyword evidence="14 19" id="KW-0862">Zinc</keyword>
<evidence type="ECO:0000256" key="2">
    <source>
        <dbReference type="ARBA" id="ARBA00001911"/>
    </source>
</evidence>
<evidence type="ECO:0000256" key="18">
    <source>
        <dbReference type="ARBA" id="ARBA00023285"/>
    </source>
</evidence>